<gene>
    <name evidence="1" type="ORF">Scaly_1167300</name>
</gene>
<reference evidence="1" key="1">
    <citation type="submission" date="2020-06" db="EMBL/GenBank/DDBJ databases">
        <authorList>
            <person name="Li T."/>
            <person name="Hu X."/>
            <person name="Zhang T."/>
            <person name="Song X."/>
            <person name="Zhang H."/>
            <person name="Dai N."/>
            <person name="Sheng W."/>
            <person name="Hou X."/>
            <person name="Wei L."/>
        </authorList>
    </citation>
    <scope>NUCLEOTIDE SEQUENCE</scope>
    <source>
        <strain evidence="1">KEN8</strain>
        <tissue evidence="1">Leaf</tissue>
    </source>
</reference>
<reference evidence="1" key="2">
    <citation type="journal article" date="2024" name="Plant">
        <title>Genomic evolution and insights into agronomic trait innovations of Sesamum species.</title>
        <authorList>
            <person name="Miao H."/>
            <person name="Wang L."/>
            <person name="Qu L."/>
            <person name="Liu H."/>
            <person name="Sun Y."/>
            <person name="Le M."/>
            <person name="Wang Q."/>
            <person name="Wei S."/>
            <person name="Zheng Y."/>
            <person name="Lin W."/>
            <person name="Duan Y."/>
            <person name="Cao H."/>
            <person name="Xiong S."/>
            <person name="Wang X."/>
            <person name="Wei L."/>
            <person name="Li C."/>
            <person name="Ma Q."/>
            <person name="Ju M."/>
            <person name="Zhao R."/>
            <person name="Li G."/>
            <person name="Mu C."/>
            <person name="Tian Q."/>
            <person name="Mei H."/>
            <person name="Zhang T."/>
            <person name="Gao T."/>
            <person name="Zhang H."/>
        </authorList>
    </citation>
    <scope>NUCLEOTIDE SEQUENCE</scope>
    <source>
        <strain evidence="1">KEN8</strain>
    </source>
</reference>
<name>A0AAW2Q300_9LAMI</name>
<organism evidence="1">
    <name type="scientific">Sesamum calycinum</name>
    <dbReference type="NCBI Taxonomy" id="2727403"/>
    <lineage>
        <taxon>Eukaryota</taxon>
        <taxon>Viridiplantae</taxon>
        <taxon>Streptophyta</taxon>
        <taxon>Embryophyta</taxon>
        <taxon>Tracheophyta</taxon>
        <taxon>Spermatophyta</taxon>
        <taxon>Magnoliopsida</taxon>
        <taxon>eudicotyledons</taxon>
        <taxon>Gunneridae</taxon>
        <taxon>Pentapetalae</taxon>
        <taxon>asterids</taxon>
        <taxon>lamiids</taxon>
        <taxon>Lamiales</taxon>
        <taxon>Pedaliaceae</taxon>
        <taxon>Sesamum</taxon>
    </lineage>
</organism>
<dbReference type="EMBL" id="JACGWM010000007">
    <property type="protein sequence ID" value="KAL0362121.1"/>
    <property type="molecule type" value="Genomic_DNA"/>
</dbReference>
<proteinExistence type="predicted"/>
<dbReference type="PANTHER" id="PTHR46890">
    <property type="entry name" value="NON-LTR RETROLELEMENT REVERSE TRANSCRIPTASE-LIKE PROTEIN-RELATED"/>
    <property type="match status" value="1"/>
</dbReference>
<protein>
    <recommendedName>
        <fullName evidence="2">Reverse transcriptase</fullName>
    </recommendedName>
</protein>
<dbReference type="PANTHER" id="PTHR46890:SF48">
    <property type="entry name" value="RNA-DIRECTED DNA POLYMERASE"/>
    <property type="match status" value="1"/>
</dbReference>
<evidence type="ECO:0008006" key="2">
    <source>
        <dbReference type="Google" id="ProtNLM"/>
    </source>
</evidence>
<accession>A0AAW2Q300</accession>
<comment type="caution">
    <text evidence="1">The sequence shown here is derived from an EMBL/GenBank/DDBJ whole genome shotgun (WGS) entry which is preliminary data.</text>
</comment>
<dbReference type="AlphaFoldDB" id="A0AAW2Q300"/>
<dbReference type="InterPro" id="IPR052343">
    <property type="entry name" value="Retrotransposon-Effector_Assoc"/>
</dbReference>
<evidence type="ECO:0000313" key="1">
    <source>
        <dbReference type="EMBL" id="KAL0362121.1"/>
    </source>
</evidence>
<sequence>MSYFRGIFASQGPSEEALAAALNTVHPKVTAEMNKHLIRPFTEAEVRNALFSMSPLKSPRPGANRLKSILDHVISPSQSAFIPNRLIADNVMIAFELNHYVNNRTRGCSGCFALKLDMISYSLMLNGVQFGYFKLDRGLHQGDPISPYLFLFVAEVFSSMLQAVIEQGELEGIAINHSEP</sequence>